<dbReference type="Gene3D" id="1.20.1050.10">
    <property type="match status" value="1"/>
</dbReference>
<dbReference type="InterPro" id="IPR036282">
    <property type="entry name" value="Glutathione-S-Trfase_C_sf"/>
</dbReference>
<dbReference type="InterPro" id="IPR036249">
    <property type="entry name" value="Thioredoxin-like_sf"/>
</dbReference>
<reference evidence="3 4" key="1">
    <citation type="submission" date="2017-02" db="EMBL/GenBank/DDBJ databases">
        <title>Draft genome sequence of Moraxella lincolnii CCUG 9405T type strain.</title>
        <authorList>
            <person name="Salva-Serra F."/>
            <person name="Engstrom-Jakobsson H."/>
            <person name="Thorell K."/>
            <person name="Jaen-Luchoro D."/>
            <person name="Gonzales-Siles L."/>
            <person name="Karlsson R."/>
            <person name="Yazdan S."/>
            <person name="Boulund F."/>
            <person name="Johnning A."/>
            <person name="Engstrand L."/>
            <person name="Kristiansson E."/>
            <person name="Moore E."/>
        </authorList>
    </citation>
    <scope>NUCLEOTIDE SEQUENCE [LARGE SCALE GENOMIC DNA]</scope>
    <source>
        <strain evidence="3 4">CCUG 9405</strain>
    </source>
</reference>
<dbReference type="InterPro" id="IPR040079">
    <property type="entry name" value="Glutathione_S-Trfase"/>
</dbReference>
<dbReference type="OrthoDB" id="9781431at2"/>
<dbReference type="PROSITE" id="PS50405">
    <property type="entry name" value="GST_CTER"/>
    <property type="match status" value="1"/>
</dbReference>
<evidence type="ECO:0000259" key="2">
    <source>
        <dbReference type="PROSITE" id="PS50405"/>
    </source>
</evidence>
<comment type="caution">
    <text evidence="3">The sequence shown here is derived from an EMBL/GenBank/DDBJ whole genome shotgun (WGS) entry which is preliminary data.</text>
</comment>
<dbReference type="SUPFAM" id="SSF52833">
    <property type="entry name" value="Thioredoxin-like"/>
    <property type="match status" value="1"/>
</dbReference>
<gene>
    <name evidence="3" type="ORF">B0682_00410</name>
</gene>
<dbReference type="RefSeq" id="WP_078306137.1">
    <property type="nucleotide sequence ID" value="NZ_CP147511.1"/>
</dbReference>
<dbReference type="Pfam" id="PF00043">
    <property type="entry name" value="GST_C"/>
    <property type="match status" value="1"/>
</dbReference>
<dbReference type="Gene3D" id="3.40.30.10">
    <property type="entry name" value="Glutaredoxin"/>
    <property type="match status" value="1"/>
</dbReference>
<name>A0A1T0CKN4_9GAMM</name>
<dbReference type="Pfam" id="PF13409">
    <property type="entry name" value="GST_N_2"/>
    <property type="match status" value="1"/>
</dbReference>
<dbReference type="PANTHER" id="PTHR43968">
    <property type="match status" value="1"/>
</dbReference>
<dbReference type="AlphaFoldDB" id="A0A1T0CKN4"/>
<dbReference type="InterPro" id="IPR004046">
    <property type="entry name" value="GST_C"/>
</dbReference>
<keyword evidence="4" id="KW-1185">Reference proteome</keyword>
<feature type="domain" description="GST N-terminal" evidence="1">
    <location>
        <begin position="9"/>
        <end position="86"/>
    </location>
</feature>
<sequence length="205" mass="23955">MSQAKSMSKNHLLLYGDDGYDSHVVRYLLAIKNVEYGHSYLKSERPEDLIQLNPYGTLPTLIHGQFTFYELTVIFEYLEERYVQPKLLPYSAQQRAQVRQLAWRIQKDWLGLARHILRHPDSFDAKQFDTVKKELSDSLVTLSPLFAHQPYFLSDSLGWCDVLLAPMLWQLKEHQLKLPNVLVKPLLAYQQRLFTEPAFVASLVY</sequence>
<dbReference type="PANTHER" id="PTHR43968:SF6">
    <property type="entry name" value="GLUTATHIONE S-TRANSFERASE OMEGA"/>
    <property type="match status" value="1"/>
</dbReference>
<protein>
    <submittedName>
        <fullName evidence="3">Starvation protein A</fullName>
    </submittedName>
</protein>
<dbReference type="STRING" id="90241.B0682_00410"/>
<dbReference type="GO" id="GO:0005737">
    <property type="term" value="C:cytoplasm"/>
    <property type="evidence" value="ECO:0007669"/>
    <property type="project" value="TreeGrafter"/>
</dbReference>
<dbReference type="EMBL" id="MUYT01000001">
    <property type="protein sequence ID" value="OOS22884.1"/>
    <property type="molecule type" value="Genomic_DNA"/>
</dbReference>
<evidence type="ECO:0000259" key="1">
    <source>
        <dbReference type="PROSITE" id="PS50404"/>
    </source>
</evidence>
<proteinExistence type="predicted"/>
<dbReference type="PROSITE" id="PS50404">
    <property type="entry name" value="GST_NTER"/>
    <property type="match status" value="1"/>
</dbReference>
<dbReference type="SFLD" id="SFLDS00019">
    <property type="entry name" value="Glutathione_Transferase_(cytos"/>
    <property type="match status" value="1"/>
</dbReference>
<evidence type="ECO:0000313" key="4">
    <source>
        <dbReference type="Proteomes" id="UP000191094"/>
    </source>
</evidence>
<dbReference type="SUPFAM" id="SSF47616">
    <property type="entry name" value="GST C-terminal domain-like"/>
    <property type="match status" value="1"/>
</dbReference>
<organism evidence="3 4">
    <name type="scientific">Lwoffella lincolnii</name>
    <dbReference type="NCBI Taxonomy" id="90241"/>
    <lineage>
        <taxon>Bacteria</taxon>
        <taxon>Pseudomonadati</taxon>
        <taxon>Pseudomonadota</taxon>
        <taxon>Gammaproteobacteria</taxon>
        <taxon>Moraxellales</taxon>
        <taxon>Moraxellaceae</taxon>
        <taxon>Lwoffella</taxon>
    </lineage>
</organism>
<dbReference type="InterPro" id="IPR050983">
    <property type="entry name" value="GST_Omega/HSP26"/>
</dbReference>
<dbReference type="Proteomes" id="UP000191094">
    <property type="component" value="Unassembled WGS sequence"/>
</dbReference>
<feature type="domain" description="GST C-terminal" evidence="2">
    <location>
        <begin position="91"/>
        <end position="205"/>
    </location>
</feature>
<evidence type="ECO:0000313" key="3">
    <source>
        <dbReference type="EMBL" id="OOS22884.1"/>
    </source>
</evidence>
<dbReference type="InterPro" id="IPR010987">
    <property type="entry name" value="Glutathione-S-Trfase_C-like"/>
</dbReference>
<accession>A0A1T0CKN4</accession>
<dbReference type="InterPro" id="IPR004045">
    <property type="entry name" value="Glutathione_S-Trfase_N"/>
</dbReference>